<comment type="caution">
    <text evidence="1">The sequence shown here is derived from an EMBL/GenBank/DDBJ whole genome shotgun (WGS) entry which is preliminary data.</text>
</comment>
<name>A0A4S4EF29_CAMSN</name>
<reference evidence="1 2" key="1">
    <citation type="journal article" date="2018" name="Proc. Natl. Acad. Sci. U.S.A.">
        <title>Draft genome sequence of Camellia sinensis var. sinensis provides insights into the evolution of the tea genome and tea quality.</title>
        <authorList>
            <person name="Wei C."/>
            <person name="Yang H."/>
            <person name="Wang S."/>
            <person name="Zhao J."/>
            <person name="Liu C."/>
            <person name="Gao L."/>
            <person name="Xia E."/>
            <person name="Lu Y."/>
            <person name="Tai Y."/>
            <person name="She G."/>
            <person name="Sun J."/>
            <person name="Cao H."/>
            <person name="Tong W."/>
            <person name="Gao Q."/>
            <person name="Li Y."/>
            <person name="Deng W."/>
            <person name="Jiang X."/>
            <person name="Wang W."/>
            <person name="Chen Q."/>
            <person name="Zhang S."/>
            <person name="Li H."/>
            <person name="Wu J."/>
            <person name="Wang P."/>
            <person name="Li P."/>
            <person name="Shi C."/>
            <person name="Zheng F."/>
            <person name="Jian J."/>
            <person name="Huang B."/>
            <person name="Shan D."/>
            <person name="Shi M."/>
            <person name="Fang C."/>
            <person name="Yue Y."/>
            <person name="Li F."/>
            <person name="Li D."/>
            <person name="Wei S."/>
            <person name="Han B."/>
            <person name="Jiang C."/>
            <person name="Yin Y."/>
            <person name="Xia T."/>
            <person name="Zhang Z."/>
            <person name="Bennetzen J.L."/>
            <person name="Zhao S."/>
            <person name="Wan X."/>
        </authorList>
    </citation>
    <scope>NUCLEOTIDE SEQUENCE [LARGE SCALE GENOMIC DNA]</scope>
    <source>
        <strain evidence="2">cv. Shuchazao</strain>
        <tissue evidence="1">Leaf</tissue>
    </source>
</reference>
<keyword evidence="2" id="KW-1185">Reference proteome</keyword>
<organism evidence="1 2">
    <name type="scientific">Camellia sinensis var. sinensis</name>
    <name type="common">China tea</name>
    <dbReference type="NCBI Taxonomy" id="542762"/>
    <lineage>
        <taxon>Eukaryota</taxon>
        <taxon>Viridiplantae</taxon>
        <taxon>Streptophyta</taxon>
        <taxon>Embryophyta</taxon>
        <taxon>Tracheophyta</taxon>
        <taxon>Spermatophyta</taxon>
        <taxon>Magnoliopsida</taxon>
        <taxon>eudicotyledons</taxon>
        <taxon>Gunneridae</taxon>
        <taxon>Pentapetalae</taxon>
        <taxon>asterids</taxon>
        <taxon>Ericales</taxon>
        <taxon>Theaceae</taxon>
        <taxon>Camellia</taxon>
    </lineage>
</organism>
<sequence length="176" mass="19719">MDSVVLLLCKYGNNTIVINVSCELNFDELVGILCKTWENLKPETMCISYSIVGHPNCMVQNNIDFLNMLRVVCARGADIVDVSVSRCSTSDEEDKVGSNWVDVVDSECDRLVDIERNSLSKFCSHQENALLSAGWRNNSMSVGQKFEGSVVEFRTVLCKNAIKVGFQFTYVKNDKL</sequence>
<protein>
    <submittedName>
        <fullName evidence="1">Uncharacterized protein</fullName>
    </submittedName>
</protein>
<accession>A0A4S4EF29</accession>
<evidence type="ECO:0000313" key="1">
    <source>
        <dbReference type="EMBL" id="THG14524.1"/>
    </source>
</evidence>
<dbReference type="AlphaFoldDB" id="A0A4S4EF29"/>
<dbReference type="Proteomes" id="UP000306102">
    <property type="component" value="Unassembled WGS sequence"/>
</dbReference>
<gene>
    <name evidence="1" type="ORF">TEA_002004</name>
</gene>
<dbReference type="EMBL" id="SDRB02005277">
    <property type="protein sequence ID" value="THG14524.1"/>
    <property type="molecule type" value="Genomic_DNA"/>
</dbReference>
<evidence type="ECO:0000313" key="2">
    <source>
        <dbReference type="Proteomes" id="UP000306102"/>
    </source>
</evidence>
<proteinExistence type="predicted"/>